<gene>
    <name evidence="1" type="ORF">TR69_WS6001000738</name>
</gene>
<evidence type="ECO:0000313" key="2">
    <source>
        <dbReference type="Proteomes" id="UP000070457"/>
    </source>
</evidence>
<evidence type="ECO:0000313" key="1">
    <source>
        <dbReference type="EMBL" id="KXK26724.1"/>
    </source>
</evidence>
<organism evidence="1 2">
    <name type="scientific">candidate division WS6 bacterium OLB20</name>
    <dbReference type="NCBI Taxonomy" id="1617426"/>
    <lineage>
        <taxon>Bacteria</taxon>
        <taxon>Candidatus Dojkabacteria</taxon>
    </lineage>
</organism>
<dbReference type="Proteomes" id="UP000070457">
    <property type="component" value="Unassembled WGS sequence"/>
</dbReference>
<dbReference type="STRING" id="1617426.TR69_WS6001000738"/>
<reference evidence="1 2" key="1">
    <citation type="submission" date="2015-02" db="EMBL/GenBank/DDBJ databases">
        <title>Improved understanding of the partial-nitritation anammox process through 23 genomes representing the majority of the microbial community.</title>
        <authorList>
            <person name="Speth D.R."/>
            <person name="In T Zandt M."/>
            <person name="Guerrero Cruz S."/>
            <person name="Jetten M.S."/>
            <person name="Dutilh B.E."/>
        </authorList>
    </citation>
    <scope>NUCLEOTIDE SEQUENCE [LARGE SCALE GENOMIC DNA]</scope>
    <source>
        <strain evidence="1">OLB20</strain>
    </source>
</reference>
<dbReference type="AlphaFoldDB" id="A0A136LYH4"/>
<comment type="caution">
    <text evidence="1">The sequence shown here is derived from an EMBL/GenBank/DDBJ whole genome shotgun (WGS) entry which is preliminary data.</text>
</comment>
<proteinExistence type="predicted"/>
<accession>A0A136LYH4</accession>
<dbReference type="EMBL" id="JYNZ01000003">
    <property type="protein sequence ID" value="KXK26724.1"/>
    <property type="molecule type" value="Genomic_DNA"/>
</dbReference>
<sequence length="231" mass="26113">MELVQHKINGLIGWTEADEAAHRSVRAHSVMLDLLDRRKRDEIFASAPGVMDDIDSLTGSYNYYLAVSGAYELACYHRNDLNDMETQMAGITDYPDSSLPPVARQKDSKGYHYASAAFVKIPEHPDAPLLWSRLLHFPDGSHPFRPYAAVTFINQNASFVTRNHGQPSETDKLAFIRGMIDMGKLLNLYHDEGLLMTGRQFDSLRFQSIPYNVVSPDAAFYQYRNPANNLI</sequence>
<protein>
    <submittedName>
        <fullName evidence="1">Uncharacterized protein</fullName>
    </submittedName>
</protein>
<name>A0A136LYH4_9BACT</name>